<gene>
    <name evidence="1" type="ORF">LNV07_06260</name>
</gene>
<dbReference type="Proteomes" id="UP001209701">
    <property type="component" value="Unassembled WGS sequence"/>
</dbReference>
<keyword evidence="2" id="KW-1185">Reference proteome</keyword>
<evidence type="ECO:0000313" key="1">
    <source>
        <dbReference type="EMBL" id="MCV2367695.1"/>
    </source>
</evidence>
<dbReference type="Gene3D" id="3.40.190.10">
    <property type="entry name" value="Periplasmic binding protein-like II"/>
    <property type="match status" value="2"/>
</dbReference>
<dbReference type="SUPFAM" id="SSF53850">
    <property type="entry name" value="Periplasmic binding protein-like II"/>
    <property type="match status" value="1"/>
</dbReference>
<dbReference type="RefSeq" id="WP_263570324.1">
    <property type="nucleotide sequence ID" value="NZ_JAJIRN010000003.1"/>
</dbReference>
<proteinExistence type="predicted"/>
<dbReference type="EMBL" id="JAJIRN010000003">
    <property type="protein sequence ID" value="MCV2367695.1"/>
    <property type="molecule type" value="Genomic_DNA"/>
</dbReference>
<comment type="caution">
    <text evidence="1">The sequence shown here is derived from an EMBL/GenBank/DDBJ whole genome shotgun (WGS) entry which is preliminary data.</text>
</comment>
<reference evidence="1 2" key="1">
    <citation type="submission" date="2021-11" db="EMBL/GenBank/DDBJ databases">
        <authorList>
            <person name="Liang Q."/>
            <person name="Mou H."/>
            <person name="Liu Z."/>
        </authorList>
    </citation>
    <scope>NUCLEOTIDE SEQUENCE [LARGE SCALE GENOMIC DNA]</scope>
    <source>
        <strain evidence="1 2">CHU3</strain>
    </source>
</reference>
<evidence type="ECO:0000313" key="2">
    <source>
        <dbReference type="Proteomes" id="UP001209701"/>
    </source>
</evidence>
<name>A0ABT2YCC7_9BURK</name>
<protein>
    <submittedName>
        <fullName evidence="1">Transporter substrate-binding domain-containing protein</fullName>
    </submittedName>
</protein>
<accession>A0ABT2YCC7</accession>
<organism evidence="1 2">
    <name type="scientific">Roseateles oligotrophus</name>
    <dbReference type="NCBI Taxonomy" id="1769250"/>
    <lineage>
        <taxon>Bacteria</taxon>
        <taxon>Pseudomonadati</taxon>
        <taxon>Pseudomonadota</taxon>
        <taxon>Betaproteobacteria</taxon>
        <taxon>Burkholderiales</taxon>
        <taxon>Sphaerotilaceae</taxon>
        <taxon>Roseateles</taxon>
    </lineage>
</organism>
<sequence>MPNSRADSQDTRRRYTIIETALNRLGYAPSFTNEPGERALLSLKNGMYDGDARRVEGFTQVYPEGLRIEPHLSTVRYIAVSHSAEIRPAGWAELEHFRIAYVHGVKAIDLATAHAARRELPKTHDACLGMVARRRVDVCILNAPQDYQPPAELSGTDLYATTIAQMKLYMWLAPSHRVLAERLRQVLREMDRNGELQRISGPGRLP</sequence>